<reference evidence="2" key="1">
    <citation type="submission" date="2020-08" db="EMBL/GenBank/DDBJ databases">
        <title>Multicomponent nature underlies the extraordinary mechanical properties of spider dragline silk.</title>
        <authorList>
            <person name="Kono N."/>
            <person name="Nakamura H."/>
            <person name="Mori M."/>
            <person name="Yoshida Y."/>
            <person name="Ohtoshi R."/>
            <person name="Malay A.D."/>
            <person name="Moran D.A.P."/>
            <person name="Tomita M."/>
            <person name="Numata K."/>
            <person name="Arakawa K."/>
        </authorList>
    </citation>
    <scope>NUCLEOTIDE SEQUENCE</scope>
</reference>
<name>A0A8X6P645_NEPPI</name>
<proteinExistence type="predicted"/>
<evidence type="ECO:0000313" key="2">
    <source>
        <dbReference type="EMBL" id="GFT49400.1"/>
    </source>
</evidence>
<dbReference type="AlphaFoldDB" id="A0A8X6P645"/>
<keyword evidence="3" id="KW-1185">Reference proteome</keyword>
<protein>
    <submittedName>
        <fullName evidence="2">Uncharacterized protein</fullName>
    </submittedName>
</protein>
<accession>A0A8X6P645</accession>
<dbReference type="Proteomes" id="UP000887013">
    <property type="component" value="Unassembled WGS sequence"/>
</dbReference>
<organism evidence="2 3">
    <name type="scientific">Nephila pilipes</name>
    <name type="common">Giant wood spider</name>
    <name type="synonym">Nephila maculata</name>
    <dbReference type="NCBI Taxonomy" id="299642"/>
    <lineage>
        <taxon>Eukaryota</taxon>
        <taxon>Metazoa</taxon>
        <taxon>Ecdysozoa</taxon>
        <taxon>Arthropoda</taxon>
        <taxon>Chelicerata</taxon>
        <taxon>Arachnida</taxon>
        <taxon>Araneae</taxon>
        <taxon>Araneomorphae</taxon>
        <taxon>Entelegynae</taxon>
        <taxon>Araneoidea</taxon>
        <taxon>Nephilidae</taxon>
        <taxon>Nephila</taxon>
    </lineage>
</organism>
<keyword evidence="1" id="KW-1133">Transmembrane helix</keyword>
<comment type="caution">
    <text evidence="2">The sequence shown here is derived from an EMBL/GenBank/DDBJ whole genome shotgun (WGS) entry which is preliminary data.</text>
</comment>
<dbReference type="EMBL" id="BMAW01065223">
    <property type="protein sequence ID" value="GFT49400.1"/>
    <property type="molecule type" value="Genomic_DNA"/>
</dbReference>
<evidence type="ECO:0000256" key="1">
    <source>
        <dbReference type="SAM" id="Phobius"/>
    </source>
</evidence>
<feature type="transmembrane region" description="Helical" evidence="1">
    <location>
        <begin position="21"/>
        <end position="46"/>
    </location>
</feature>
<keyword evidence="1" id="KW-0812">Transmembrane</keyword>
<keyword evidence="1" id="KW-0472">Membrane</keyword>
<gene>
    <name evidence="2" type="ORF">NPIL_13251</name>
</gene>
<sequence length="133" mass="15539">MRQNVKFFPLVFNERRDRDPIGMFYLGLHNYWFCLGLALFLSVLSLKSHAVDPFSQKLEVFGRRSDPRTESTFFLKSVSQPCLLLHAYLSQILDGVARRADNTGVRYSTYSYQKGLDVNMQRKRRARINPSEK</sequence>
<evidence type="ECO:0000313" key="3">
    <source>
        <dbReference type="Proteomes" id="UP000887013"/>
    </source>
</evidence>